<dbReference type="OrthoDB" id="284146at2"/>
<dbReference type="HOGENOM" id="CLU_2080187_0_0_0"/>
<organism evidence="1 2">
    <name type="scientific">Blastopirellula marina DSM 3645</name>
    <dbReference type="NCBI Taxonomy" id="314230"/>
    <lineage>
        <taxon>Bacteria</taxon>
        <taxon>Pseudomonadati</taxon>
        <taxon>Planctomycetota</taxon>
        <taxon>Planctomycetia</taxon>
        <taxon>Pirellulales</taxon>
        <taxon>Pirellulaceae</taxon>
        <taxon>Blastopirellula</taxon>
    </lineage>
</organism>
<dbReference type="EMBL" id="AANZ01000030">
    <property type="protein sequence ID" value="EAQ77619.1"/>
    <property type="molecule type" value="Genomic_DNA"/>
</dbReference>
<sequence>MEISKEDRFQEFLRRLADSSSASSHDEAFALLSNTLNKVEDELTDILSQPDRWQSDGRMYPPREDNARDVDGRCDVIRYRHKGHNTFVRENGAIEIQDLAGSLLFKKLGSDGRGVEL</sequence>
<gene>
    <name evidence="1" type="ORF">DSM3645_24877</name>
</gene>
<dbReference type="eggNOG" id="ENOG503376M">
    <property type="taxonomic scope" value="Bacteria"/>
</dbReference>
<dbReference type="Proteomes" id="UP000004358">
    <property type="component" value="Unassembled WGS sequence"/>
</dbReference>
<dbReference type="AlphaFoldDB" id="A4A0U2"/>
<comment type="caution">
    <text evidence="1">The sequence shown here is derived from an EMBL/GenBank/DDBJ whole genome shotgun (WGS) entry which is preliminary data.</text>
</comment>
<evidence type="ECO:0000313" key="2">
    <source>
        <dbReference type="Proteomes" id="UP000004358"/>
    </source>
</evidence>
<reference evidence="1 2" key="1">
    <citation type="submission" date="2006-02" db="EMBL/GenBank/DDBJ databases">
        <authorList>
            <person name="Amann R."/>
            <person name="Ferriera S."/>
            <person name="Johnson J."/>
            <person name="Kravitz S."/>
            <person name="Halpern A."/>
            <person name="Remington K."/>
            <person name="Beeson K."/>
            <person name="Tran B."/>
            <person name="Rogers Y.-H."/>
            <person name="Friedman R."/>
            <person name="Venter J.C."/>
        </authorList>
    </citation>
    <scope>NUCLEOTIDE SEQUENCE [LARGE SCALE GENOMIC DNA]</scope>
    <source>
        <strain evidence="1 2">DSM 3645</strain>
    </source>
</reference>
<proteinExistence type="predicted"/>
<evidence type="ECO:0000313" key="1">
    <source>
        <dbReference type="EMBL" id="EAQ77619.1"/>
    </source>
</evidence>
<dbReference type="RefSeq" id="WP_002652875.1">
    <property type="nucleotide sequence ID" value="NZ_CH672376.1"/>
</dbReference>
<accession>A4A0U2</accession>
<name>A4A0U2_9BACT</name>
<protein>
    <submittedName>
        <fullName evidence="1">Uncharacterized protein</fullName>
    </submittedName>
</protein>